<dbReference type="PANTHER" id="PTHR40082:SF1">
    <property type="entry name" value="BLR5956 PROTEIN"/>
    <property type="match status" value="1"/>
</dbReference>
<protein>
    <submittedName>
        <fullName evidence="2">Uroporphyrinogen-III synthase</fullName>
    </submittedName>
</protein>
<keyword evidence="3" id="KW-1185">Reference proteome</keyword>
<accession>A0A1I3VKI6</accession>
<dbReference type="PANTHER" id="PTHR40082">
    <property type="entry name" value="BLR5956 PROTEIN"/>
    <property type="match status" value="1"/>
</dbReference>
<dbReference type="Gene3D" id="3.40.50.10090">
    <property type="match status" value="2"/>
</dbReference>
<dbReference type="InterPro" id="IPR036108">
    <property type="entry name" value="4pyrrol_syn_uPrphyn_synt_sf"/>
</dbReference>
<organism evidence="2 3">
    <name type="scientific">Halobacillus dabanensis</name>
    <dbReference type="NCBI Taxonomy" id="240302"/>
    <lineage>
        <taxon>Bacteria</taxon>
        <taxon>Bacillati</taxon>
        <taxon>Bacillota</taxon>
        <taxon>Bacilli</taxon>
        <taxon>Bacillales</taxon>
        <taxon>Bacillaceae</taxon>
        <taxon>Halobacillus</taxon>
    </lineage>
</organism>
<dbReference type="GO" id="GO:0004852">
    <property type="term" value="F:uroporphyrinogen-III synthase activity"/>
    <property type="evidence" value="ECO:0007669"/>
    <property type="project" value="InterPro"/>
</dbReference>
<evidence type="ECO:0000259" key="1">
    <source>
        <dbReference type="Pfam" id="PF02602"/>
    </source>
</evidence>
<proteinExistence type="predicted"/>
<dbReference type="Pfam" id="PF02602">
    <property type="entry name" value="HEM4"/>
    <property type="match status" value="1"/>
</dbReference>
<evidence type="ECO:0000313" key="3">
    <source>
        <dbReference type="Proteomes" id="UP000183557"/>
    </source>
</evidence>
<name>A0A1I3VKI6_HALDA</name>
<reference evidence="3" key="1">
    <citation type="submission" date="2016-10" db="EMBL/GenBank/DDBJ databases">
        <authorList>
            <person name="Varghese N."/>
            <person name="Submissions S."/>
        </authorList>
    </citation>
    <scope>NUCLEOTIDE SEQUENCE [LARGE SCALE GENOMIC DNA]</scope>
    <source>
        <strain evidence="3">CGMCC 1.3704</strain>
    </source>
</reference>
<gene>
    <name evidence="2" type="ORF">SAMN04487936_105326</name>
</gene>
<dbReference type="AlphaFoldDB" id="A0A1I3VKI6"/>
<dbReference type="NCBIfam" id="NF004584">
    <property type="entry name" value="PRK05928.2-1"/>
    <property type="match status" value="1"/>
</dbReference>
<dbReference type="CDD" id="cd06578">
    <property type="entry name" value="HemD"/>
    <property type="match status" value="1"/>
</dbReference>
<dbReference type="EMBL" id="FOSB01000005">
    <property type="protein sequence ID" value="SFJ94641.1"/>
    <property type="molecule type" value="Genomic_DNA"/>
</dbReference>
<dbReference type="Proteomes" id="UP000183557">
    <property type="component" value="Unassembled WGS sequence"/>
</dbReference>
<feature type="domain" description="Tetrapyrrole biosynthesis uroporphyrinogen III synthase" evidence="1">
    <location>
        <begin position="19"/>
        <end position="254"/>
    </location>
</feature>
<sequence length="270" mass="29845">MTGLKNKRIGIAADRSGDSIARLVANMGGESTVLPIQGKQILNEDTCEQNLTDFLNEDFDWVILTTGIGGRTLGESAQYHGLNGAFIEKLGKENLAVRGSKTVNWLKENNLSPHIISEDGTMKDLIERLSYQERKGRVFLQAYNQDDVLLKHSLEDIGYSVYLSKPYSFEAPVPNLLDELTSEIISSQIDAAIFTSKTQVRNLFAAEVDQKDLIEAFNRDVLAVAVGKVTAKELEDKGIANVLQPEKPKMGAMVVELDRYFRDHAPAGSN</sequence>
<dbReference type="InterPro" id="IPR003754">
    <property type="entry name" value="4pyrrol_synth_uPrphyn_synth"/>
</dbReference>
<dbReference type="RefSeq" id="WP_075036605.1">
    <property type="nucleotide sequence ID" value="NZ_FOSB01000005.1"/>
</dbReference>
<evidence type="ECO:0000313" key="2">
    <source>
        <dbReference type="EMBL" id="SFJ94641.1"/>
    </source>
</evidence>
<dbReference type="InterPro" id="IPR039793">
    <property type="entry name" value="UROS/Hem4"/>
</dbReference>
<dbReference type="GO" id="GO:0006780">
    <property type="term" value="P:uroporphyrinogen III biosynthetic process"/>
    <property type="evidence" value="ECO:0007669"/>
    <property type="project" value="InterPro"/>
</dbReference>
<dbReference type="SUPFAM" id="SSF69618">
    <property type="entry name" value="HemD-like"/>
    <property type="match status" value="1"/>
</dbReference>
<dbReference type="OrthoDB" id="9775656at2"/>